<dbReference type="EMBL" id="SWJQ01002872">
    <property type="protein sequence ID" value="TRZ06132.1"/>
    <property type="molecule type" value="Genomic_DNA"/>
</dbReference>
<evidence type="ECO:0000256" key="1">
    <source>
        <dbReference type="ARBA" id="ARBA00004245"/>
    </source>
</evidence>
<dbReference type="GO" id="GO:0008017">
    <property type="term" value="F:microtubule binding"/>
    <property type="evidence" value="ECO:0007669"/>
    <property type="project" value="InterPro"/>
</dbReference>
<dbReference type="SMART" id="SM00129">
    <property type="entry name" value="KISc"/>
    <property type="match status" value="1"/>
</dbReference>
<comment type="caution">
    <text evidence="10">The sequence shown here is derived from an EMBL/GenBank/DDBJ whole genome shotgun (WGS) entry which is preliminary data.</text>
</comment>
<evidence type="ECO:0000256" key="5">
    <source>
        <dbReference type="ARBA" id="ARBA00022840"/>
    </source>
</evidence>
<dbReference type="GO" id="GO:0003777">
    <property type="term" value="F:microtubule motor activity"/>
    <property type="evidence" value="ECO:0007669"/>
    <property type="project" value="InterPro"/>
</dbReference>
<feature type="non-terminal residue" evidence="10">
    <location>
        <position position="1"/>
    </location>
</feature>
<dbReference type="InterPro" id="IPR027640">
    <property type="entry name" value="Kinesin-like_fam"/>
</dbReference>
<keyword evidence="3" id="KW-0493">Microtubule</keyword>
<keyword evidence="2" id="KW-0597">Phosphoprotein</keyword>
<keyword evidence="11" id="KW-1185">Reference proteome</keyword>
<evidence type="ECO:0000256" key="7">
    <source>
        <dbReference type="ARBA" id="ARBA00023212"/>
    </source>
</evidence>
<comment type="similarity">
    <text evidence="8">Belongs to the TRAFAC class myosin-kinesin ATPase superfamily. Kinesin family.</text>
</comment>
<organism evidence="10 11">
    <name type="scientific">Zosterops borbonicus</name>
    <dbReference type="NCBI Taxonomy" id="364589"/>
    <lineage>
        <taxon>Eukaryota</taxon>
        <taxon>Metazoa</taxon>
        <taxon>Chordata</taxon>
        <taxon>Craniata</taxon>
        <taxon>Vertebrata</taxon>
        <taxon>Euteleostomi</taxon>
        <taxon>Archelosauria</taxon>
        <taxon>Archosauria</taxon>
        <taxon>Dinosauria</taxon>
        <taxon>Saurischia</taxon>
        <taxon>Theropoda</taxon>
        <taxon>Coelurosauria</taxon>
        <taxon>Aves</taxon>
        <taxon>Neognathae</taxon>
        <taxon>Neoaves</taxon>
        <taxon>Telluraves</taxon>
        <taxon>Australaves</taxon>
        <taxon>Passeriformes</taxon>
        <taxon>Sylvioidea</taxon>
        <taxon>Zosteropidae</taxon>
        <taxon>Zosterops</taxon>
    </lineage>
</organism>
<dbReference type="Proteomes" id="UP000796761">
    <property type="component" value="Unassembled WGS sequence"/>
</dbReference>
<keyword evidence="8" id="KW-0505">Motor protein</keyword>
<dbReference type="OrthoDB" id="3176171at2759"/>
<evidence type="ECO:0000256" key="2">
    <source>
        <dbReference type="ARBA" id="ARBA00022553"/>
    </source>
</evidence>
<evidence type="ECO:0000313" key="11">
    <source>
        <dbReference type="Proteomes" id="UP000796761"/>
    </source>
</evidence>
<evidence type="ECO:0000256" key="8">
    <source>
        <dbReference type="PROSITE-ProRule" id="PRU00283"/>
    </source>
</evidence>
<dbReference type="Gene3D" id="3.40.850.10">
    <property type="entry name" value="Kinesin motor domain"/>
    <property type="match status" value="1"/>
</dbReference>
<dbReference type="SUPFAM" id="SSF52540">
    <property type="entry name" value="P-loop containing nucleoside triphosphate hydrolases"/>
    <property type="match status" value="1"/>
</dbReference>
<dbReference type="InterPro" id="IPR027417">
    <property type="entry name" value="P-loop_NTPase"/>
</dbReference>
<dbReference type="PANTHER" id="PTHR47968:SF62">
    <property type="entry name" value="KINESIN FAMILY MEMBER 5A"/>
    <property type="match status" value="1"/>
</dbReference>
<dbReference type="InterPro" id="IPR036961">
    <property type="entry name" value="Kinesin_motor_dom_sf"/>
</dbReference>
<feature type="binding site" evidence="8">
    <location>
        <begin position="91"/>
        <end position="98"/>
    </location>
    <ligand>
        <name>ATP</name>
        <dbReference type="ChEBI" id="CHEBI:30616"/>
    </ligand>
</feature>
<dbReference type="PROSITE" id="PS50067">
    <property type="entry name" value="KINESIN_MOTOR_2"/>
    <property type="match status" value="1"/>
</dbReference>
<proteinExistence type="inferred from homology"/>
<comment type="subcellular location">
    <subcellularLocation>
        <location evidence="1">Cytoplasm</location>
        <location evidence="1">Cytoskeleton</location>
    </subcellularLocation>
</comment>
<feature type="non-terminal residue" evidence="10">
    <location>
        <position position="209"/>
    </location>
</feature>
<evidence type="ECO:0000256" key="3">
    <source>
        <dbReference type="ARBA" id="ARBA00022701"/>
    </source>
</evidence>
<sequence length="209" mass="23032">TPRQVLAFVRIKPSSHFAQDMIKLGSDNKSIDISLQKSPRGGIVNNSQTDWSFRLDGVLHDASQEMVYGAVAKDLVCQALQGYNGTIMCYGQTGAGKTYTMTGASSEYRNRGIIPRAIQQVFKSAAEFLNILVTVRISYLEIYNEGLFDLLAPALGRGCKDNQLVVMDGPRGVYVKGLSIHPVSHEEEALHLLFEAREAKFPLQSHGWG</sequence>
<keyword evidence="6" id="KW-0175">Coiled coil</keyword>
<dbReference type="GO" id="GO:0005874">
    <property type="term" value="C:microtubule"/>
    <property type="evidence" value="ECO:0007669"/>
    <property type="project" value="UniProtKB-KW"/>
</dbReference>
<dbReference type="GO" id="GO:0005524">
    <property type="term" value="F:ATP binding"/>
    <property type="evidence" value="ECO:0007669"/>
    <property type="project" value="UniProtKB-UniRule"/>
</dbReference>
<gene>
    <name evidence="10" type="ORF">HGM15179_020975</name>
</gene>
<keyword evidence="5 8" id="KW-0067">ATP-binding</keyword>
<evidence type="ECO:0000259" key="9">
    <source>
        <dbReference type="PROSITE" id="PS50067"/>
    </source>
</evidence>
<accession>A0A8K1D6S4</accession>
<reference evidence="10" key="1">
    <citation type="submission" date="2019-04" db="EMBL/GenBank/DDBJ databases">
        <title>Genome assembly of Zosterops borbonicus 15179.</title>
        <authorList>
            <person name="Leroy T."/>
            <person name="Anselmetti Y."/>
            <person name="Tilak M.-K."/>
            <person name="Nabholz B."/>
        </authorList>
    </citation>
    <scope>NUCLEOTIDE SEQUENCE</scope>
    <source>
        <strain evidence="10">HGM_15179</strain>
        <tissue evidence="10">Muscle</tissue>
    </source>
</reference>
<dbReference type="Pfam" id="PF00225">
    <property type="entry name" value="Kinesin"/>
    <property type="match status" value="1"/>
</dbReference>
<name>A0A8K1D6S4_9PASS</name>
<evidence type="ECO:0000313" key="10">
    <source>
        <dbReference type="EMBL" id="TRZ06132.1"/>
    </source>
</evidence>
<dbReference type="GO" id="GO:0007018">
    <property type="term" value="P:microtubule-based movement"/>
    <property type="evidence" value="ECO:0007669"/>
    <property type="project" value="InterPro"/>
</dbReference>
<protein>
    <recommendedName>
        <fullName evidence="9">Kinesin motor domain-containing protein</fullName>
    </recommendedName>
</protein>
<dbReference type="AlphaFoldDB" id="A0A8K1D6S4"/>
<feature type="domain" description="Kinesin motor" evidence="9">
    <location>
        <begin position="4"/>
        <end position="209"/>
    </location>
</feature>
<keyword evidence="7" id="KW-0206">Cytoskeleton</keyword>
<evidence type="ECO:0000256" key="6">
    <source>
        <dbReference type="ARBA" id="ARBA00023054"/>
    </source>
</evidence>
<evidence type="ECO:0000256" key="4">
    <source>
        <dbReference type="ARBA" id="ARBA00022741"/>
    </source>
</evidence>
<keyword evidence="7" id="KW-0963">Cytoplasm</keyword>
<keyword evidence="4 8" id="KW-0547">Nucleotide-binding</keyword>
<dbReference type="InterPro" id="IPR001752">
    <property type="entry name" value="Kinesin_motor_dom"/>
</dbReference>
<dbReference type="PANTHER" id="PTHR47968">
    <property type="entry name" value="CENTROMERE PROTEIN E"/>
    <property type="match status" value="1"/>
</dbReference>